<dbReference type="InterPro" id="IPR036188">
    <property type="entry name" value="FAD/NAD-bd_sf"/>
</dbReference>
<comment type="caution">
    <text evidence="3">The sequence shown here is derived from an EMBL/GenBank/DDBJ whole genome shotgun (WGS) entry which is preliminary data.</text>
</comment>
<dbReference type="Gene3D" id="3.50.50.60">
    <property type="entry name" value="FAD/NAD(P)-binding domain"/>
    <property type="match status" value="2"/>
</dbReference>
<name>A0ABS3KAR3_9PROT</name>
<evidence type="ECO:0000259" key="2">
    <source>
        <dbReference type="Pfam" id="PF01266"/>
    </source>
</evidence>
<organism evidence="3 4">
    <name type="scientific">Roseomonas marmotae</name>
    <dbReference type="NCBI Taxonomy" id="2768161"/>
    <lineage>
        <taxon>Bacteria</taxon>
        <taxon>Pseudomonadati</taxon>
        <taxon>Pseudomonadota</taxon>
        <taxon>Alphaproteobacteria</taxon>
        <taxon>Acetobacterales</taxon>
        <taxon>Roseomonadaceae</taxon>
        <taxon>Roseomonas</taxon>
    </lineage>
</organism>
<keyword evidence="4" id="KW-1185">Reference proteome</keyword>
<proteinExistence type="predicted"/>
<protein>
    <submittedName>
        <fullName evidence="3">FAD-dependent oxidoreductase</fullName>
    </submittedName>
</protein>
<evidence type="ECO:0000313" key="4">
    <source>
        <dbReference type="Proteomes" id="UP001518990"/>
    </source>
</evidence>
<dbReference type="PANTHER" id="PTHR13847:SF289">
    <property type="entry name" value="GLYCINE OXIDASE"/>
    <property type="match status" value="1"/>
</dbReference>
<dbReference type="InterPro" id="IPR006076">
    <property type="entry name" value="FAD-dep_OxRdtase"/>
</dbReference>
<evidence type="ECO:0000256" key="1">
    <source>
        <dbReference type="ARBA" id="ARBA00023002"/>
    </source>
</evidence>
<dbReference type="PRINTS" id="PR00420">
    <property type="entry name" value="RNGMNOXGNASE"/>
</dbReference>
<dbReference type="PANTHER" id="PTHR13847">
    <property type="entry name" value="SARCOSINE DEHYDROGENASE-RELATED"/>
    <property type="match status" value="1"/>
</dbReference>
<gene>
    <name evidence="3" type="ORF">IAI60_05725</name>
</gene>
<dbReference type="EMBL" id="JACTNF010000004">
    <property type="protein sequence ID" value="MBO1074102.1"/>
    <property type="molecule type" value="Genomic_DNA"/>
</dbReference>
<dbReference type="SUPFAM" id="SSF51905">
    <property type="entry name" value="FAD/NAD(P)-binding domain"/>
    <property type="match status" value="1"/>
</dbReference>
<dbReference type="Gene3D" id="3.30.9.10">
    <property type="entry name" value="D-Amino Acid Oxidase, subunit A, domain 2"/>
    <property type="match status" value="1"/>
</dbReference>
<keyword evidence="1" id="KW-0560">Oxidoreductase</keyword>
<reference evidence="3 4" key="1">
    <citation type="submission" date="2020-09" db="EMBL/GenBank/DDBJ databases">
        <title>Roseomonas.</title>
        <authorList>
            <person name="Zhu W."/>
        </authorList>
    </citation>
    <scope>NUCLEOTIDE SEQUENCE [LARGE SCALE GENOMIC DNA]</scope>
    <source>
        <strain evidence="3 4">1311</strain>
    </source>
</reference>
<evidence type="ECO:0000313" key="3">
    <source>
        <dbReference type="EMBL" id="MBO1074102.1"/>
    </source>
</evidence>
<dbReference type="RefSeq" id="WP_207445689.1">
    <property type="nucleotide sequence ID" value="NZ_CP061091.1"/>
</dbReference>
<dbReference type="SUPFAM" id="SSF54373">
    <property type="entry name" value="FAD-linked reductases, C-terminal domain"/>
    <property type="match status" value="1"/>
</dbReference>
<sequence length="415" mass="44165">MTASPHILVVGAGIVGLALAWKLQRGGATVTVLDPQPPGQGASFGNAGAISASSVVPLAMPGVLRDVPKMLLDPDAALHVPANYWLRAMPWFARFVASARPARVAEVARALGTLHHLAVEQHQALAREIGAPELVVCAGHLYLYRSREQLAKDTASWALRREHGARIETLDRDGIMALEPAVGPDYTVGQFLPDHAHCANPHRYCLALAEALTRNGARFVRDRALEITVAEGRASGIRGEAGHHAADSVAIAAGAWSARLLAPLGYRIPLESQRGYHVMLPRAGLQLGRCIVPADRKVFITPMEGGIRVGGTVEFGGTEKPPTPRRAELLYRDLKAVLPDASTEESEGFWMGHRPCLPDSLPVIGPSRKLPNLAFAFGHGHLGLTGAASTAELLAPAILGRPGNASLEAYAAERF</sequence>
<feature type="domain" description="FAD dependent oxidoreductase" evidence="2">
    <location>
        <begin position="7"/>
        <end position="395"/>
    </location>
</feature>
<dbReference type="Proteomes" id="UP001518990">
    <property type="component" value="Unassembled WGS sequence"/>
</dbReference>
<accession>A0ABS3KAR3</accession>
<dbReference type="Pfam" id="PF01266">
    <property type="entry name" value="DAO"/>
    <property type="match status" value="1"/>
</dbReference>